<sequence length="371" mass="42821">MSRSTGGSSLKGKAIAYPTQPDLPELRPNDIVIAVMGITGTGKTTLISYFSEREMKIGHGLEACTATVEISRCNLPDGSKIFLVDTPGFDDTYKSDTEILREVAHWLTAAYTHDIKLTGIIYLHRIQDPRVTGTGLKNLIMFQKLCGEEGLGSVVLATTRWSAISLETAEDHESQLKAEFWKAMIDHGSRVFRQDRGRESALEIIQYLIRKKRPVTLDIQSDMVDKGLELNETAAGKEVVSEAEKQNKANEERIALIRKELQEALTRKDEESREELEELKAETEKEMRTYREELQKMKVGREELRRQMEEKYKKEKEQLLQQMQANEKLLEEEEHRRRTMEEKHKQDLELQKAKLQNKYYQLLLSDKCWVM</sequence>
<keyword evidence="1" id="KW-0175">Coiled coil</keyword>
<keyword evidence="4" id="KW-1185">Reference proteome</keyword>
<protein>
    <recommendedName>
        <fullName evidence="2">G domain-containing protein</fullName>
    </recommendedName>
</protein>
<dbReference type="EMBL" id="MU003705">
    <property type="protein sequence ID" value="KAF2807464.1"/>
    <property type="molecule type" value="Genomic_DNA"/>
</dbReference>
<evidence type="ECO:0000313" key="5">
    <source>
        <dbReference type="RefSeq" id="XP_033574428.1"/>
    </source>
</evidence>
<reference evidence="5" key="2">
    <citation type="submission" date="2020-04" db="EMBL/GenBank/DDBJ databases">
        <authorList>
            <consortium name="NCBI Genome Project"/>
        </authorList>
    </citation>
    <scope>NUCLEOTIDE SEQUENCE</scope>
    <source>
        <strain evidence="5">CBS 304.34</strain>
    </source>
</reference>
<dbReference type="AlphaFoldDB" id="A0A6A6YHI3"/>
<dbReference type="InterPro" id="IPR006073">
    <property type="entry name" value="GTP-bd"/>
</dbReference>
<organism evidence="3">
    <name type="scientific">Mytilinidion resinicola</name>
    <dbReference type="NCBI Taxonomy" id="574789"/>
    <lineage>
        <taxon>Eukaryota</taxon>
        <taxon>Fungi</taxon>
        <taxon>Dikarya</taxon>
        <taxon>Ascomycota</taxon>
        <taxon>Pezizomycotina</taxon>
        <taxon>Dothideomycetes</taxon>
        <taxon>Pleosporomycetidae</taxon>
        <taxon>Mytilinidiales</taxon>
        <taxon>Mytilinidiaceae</taxon>
        <taxon>Mytilinidion</taxon>
    </lineage>
</organism>
<dbReference type="GO" id="GO:0005525">
    <property type="term" value="F:GTP binding"/>
    <property type="evidence" value="ECO:0007669"/>
    <property type="project" value="InterPro"/>
</dbReference>
<evidence type="ECO:0000313" key="4">
    <source>
        <dbReference type="Proteomes" id="UP000504636"/>
    </source>
</evidence>
<name>A0A6A6YHI3_9PEZI</name>
<dbReference type="CDD" id="cd00882">
    <property type="entry name" value="Ras_like_GTPase"/>
    <property type="match status" value="1"/>
</dbReference>
<dbReference type="OrthoDB" id="8954335at2759"/>
<reference evidence="5" key="3">
    <citation type="submission" date="2025-04" db="UniProtKB">
        <authorList>
            <consortium name="RefSeq"/>
        </authorList>
    </citation>
    <scope>IDENTIFICATION</scope>
    <source>
        <strain evidence="5">CBS 304.34</strain>
    </source>
</reference>
<proteinExistence type="predicted"/>
<gene>
    <name evidence="3 5" type="ORF">BDZ99DRAFT_500650</name>
</gene>
<dbReference type="GeneID" id="54464633"/>
<dbReference type="Gene3D" id="3.40.50.300">
    <property type="entry name" value="P-loop containing nucleotide triphosphate hydrolases"/>
    <property type="match status" value="1"/>
</dbReference>
<dbReference type="SUPFAM" id="SSF52540">
    <property type="entry name" value="P-loop containing nucleoside triphosphate hydrolases"/>
    <property type="match status" value="1"/>
</dbReference>
<evidence type="ECO:0000313" key="3">
    <source>
        <dbReference type="EMBL" id="KAF2807464.1"/>
    </source>
</evidence>
<dbReference type="Pfam" id="PF01926">
    <property type="entry name" value="MMR_HSR1"/>
    <property type="match status" value="1"/>
</dbReference>
<dbReference type="RefSeq" id="XP_033574428.1">
    <property type="nucleotide sequence ID" value="XM_033723740.1"/>
</dbReference>
<accession>A0A6A6YHI3</accession>
<feature type="domain" description="G" evidence="2">
    <location>
        <begin position="33"/>
        <end position="94"/>
    </location>
</feature>
<evidence type="ECO:0000256" key="1">
    <source>
        <dbReference type="SAM" id="Coils"/>
    </source>
</evidence>
<dbReference type="InterPro" id="IPR027417">
    <property type="entry name" value="P-loop_NTPase"/>
</dbReference>
<feature type="coiled-coil region" evidence="1">
    <location>
        <begin position="240"/>
        <end position="358"/>
    </location>
</feature>
<reference evidence="3 5" key="1">
    <citation type="journal article" date="2020" name="Stud. Mycol.">
        <title>101 Dothideomycetes genomes: a test case for predicting lifestyles and emergence of pathogens.</title>
        <authorList>
            <person name="Haridas S."/>
            <person name="Albert R."/>
            <person name="Binder M."/>
            <person name="Bloem J."/>
            <person name="Labutti K."/>
            <person name="Salamov A."/>
            <person name="Andreopoulos B."/>
            <person name="Baker S."/>
            <person name="Barry K."/>
            <person name="Bills G."/>
            <person name="Bluhm B."/>
            <person name="Cannon C."/>
            <person name="Castanera R."/>
            <person name="Culley D."/>
            <person name="Daum C."/>
            <person name="Ezra D."/>
            <person name="Gonzalez J."/>
            <person name="Henrissat B."/>
            <person name="Kuo A."/>
            <person name="Liang C."/>
            <person name="Lipzen A."/>
            <person name="Lutzoni F."/>
            <person name="Magnuson J."/>
            <person name="Mondo S."/>
            <person name="Nolan M."/>
            <person name="Ohm R."/>
            <person name="Pangilinan J."/>
            <person name="Park H.-J."/>
            <person name="Ramirez L."/>
            <person name="Alfaro M."/>
            <person name="Sun H."/>
            <person name="Tritt A."/>
            <person name="Yoshinaga Y."/>
            <person name="Zwiers L.-H."/>
            <person name="Turgeon B."/>
            <person name="Goodwin S."/>
            <person name="Spatafora J."/>
            <person name="Crous P."/>
            <person name="Grigoriev I."/>
        </authorList>
    </citation>
    <scope>NUCLEOTIDE SEQUENCE</scope>
    <source>
        <strain evidence="3 5">CBS 304.34</strain>
    </source>
</reference>
<evidence type="ECO:0000259" key="2">
    <source>
        <dbReference type="Pfam" id="PF01926"/>
    </source>
</evidence>
<dbReference type="Proteomes" id="UP000504636">
    <property type="component" value="Unplaced"/>
</dbReference>